<reference evidence="3 4" key="1">
    <citation type="submission" date="2019-03" db="EMBL/GenBank/DDBJ databases">
        <title>Sequencing the genomes of 1000 actinobacteria strains.</title>
        <authorList>
            <person name="Klenk H.-P."/>
        </authorList>
    </citation>
    <scope>NUCLEOTIDE SEQUENCE [LARGE SCALE GENOMIC DNA]</scope>
    <source>
        <strain evidence="3 4">DSM 18936</strain>
    </source>
</reference>
<feature type="region of interest" description="Disordered" evidence="1">
    <location>
        <begin position="24"/>
        <end position="120"/>
    </location>
</feature>
<feature type="compositionally biased region" description="Low complexity" evidence="1">
    <location>
        <begin position="24"/>
        <end position="52"/>
    </location>
</feature>
<dbReference type="InterPro" id="IPR021516">
    <property type="entry name" value="DUF3179"/>
</dbReference>
<evidence type="ECO:0000313" key="4">
    <source>
        <dbReference type="Proteomes" id="UP000294558"/>
    </source>
</evidence>
<protein>
    <submittedName>
        <fullName evidence="3">Uncharacterized protein DUF3179</fullName>
    </submittedName>
</protein>
<feature type="chain" id="PRO_5020534168" evidence="2">
    <location>
        <begin position="29"/>
        <end position="431"/>
    </location>
</feature>
<evidence type="ECO:0000256" key="1">
    <source>
        <dbReference type="SAM" id="MobiDB-lite"/>
    </source>
</evidence>
<dbReference type="AlphaFoldDB" id="A0A4V3EIT5"/>
<feature type="compositionally biased region" description="Basic and acidic residues" evidence="1">
    <location>
        <begin position="53"/>
        <end position="74"/>
    </location>
</feature>
<evidence type="ECO:0000256" key="2">
    <source>
        <dbReference type="SAM" id="SignalP"/>
    </source>
</evidence>
<dbReference type="EMBL" id="SOAU01000001">
    <property type="protein sequence ID" value="TDT15648.1"/>
    <property type="molecule type" value="Genomic_DNA"/>
</dbReference>
<dbReference type="Proteomes" id="UP000294558">
    <property type="component" value="Unassembled WGS sequence"/>
</dbReference>
<feature type="signal peptide" evidence="2">
    <location>
        <begin position="1"/>
        <end position="28"/>
    </location>
</feature>
<proteinExistence type="predicted"/>
<dbReference type="RefSeq" id="WP_133868085.1">
    <property type="nucleotide sequence ID" value="NZ_SOAU01000001.1"/>
</dbReference>
<dbReference type="OrthoDB" id="9811352at2"/>
<keyword evidence="4" id="KW-1185">Reference proteome</keyword>
<dbReference type="Pfam" id="PF11376">
    <property type="entry name" value="DUF3179"/>
    <property type="match status" value="1"/>
</dbReference>
<comment type="caution">
    <text evidence="3">The sequence shown here is derived from an EMBL/GenBank/DDBJ whole genome shotgun (WGS) entry which is preliminary data.</text>
</comment>
<sequence>MGPHPTATRRSAALVAAALFLAACGSSDDPGSTDGSSSDSDDPSGSTVTSNDTTHDTTDDPPRSTDPVVIDRIEPSPPDVQESGLDLLRLDRQPDDSALPDPIVPLAEITSGGPPPDGIPSIDDPQFARPDSIDFLDDDEPVLSLDIDGDVRAYPVQILIWHEIVNDTVGGIPVSVTYCPLCNSAVAYDRRVGDRILEFGTSGSLWNSALVMYDRQTESLWSHFTGQAIAGELTGTELVDFPLTTIGWAEWREQHPDGIVLTRDTGRERDYGRNPYPGYDDIDGTPFLFEGEVDGRFTAMTRIVGVERDGVALGIQLALLEDERLVATEFDDDDIVAFWTPGTASALDANTVSGGADVGTTGVFEREVDGVVLDFRAEGDGFVDEQTGSTWNVFGRATDGELTGTQLEQLPHVDTFWFAWSTFRPDSSIVS</sequence>
<gene>
    <name evidence="3" type="ORF">BDK89_1224</name>
</gene>
<keyword evidence="2" id="KW-0732">Signal</keyword>
<organism evidence="3 4">
    <name type="scientific">Ilumatobacter fluminis</name>
    <dbReference type="NCBI Taxonomy" id="467091"/>
    <lineage>
        <taxon>Bacteria</taxon>
        <taxon>Bacillati</taxon>
        <taxon>Actinomycetota</taxon>
        <taxon>Acidimicrobiia</taxon>
        <taxon>Acidimicrobiales</taxon>
        <taxon>Ilumatobacteraceae</taxon>
        <taxon>Ilumatobacter</taxon>
    </lineage>
</organism>
<name>A0A4V3EIT5_9ACTN</name>
<evidence type="ECO:0000313" key="3">
    <source>
        <dbReference type="EMBL" id="TDT15648.1"/>
    </source>
</evidence>
<accession>A0A4V3EIT5</accession>